<feature type="compositionally biased region" description="Polar residues" evidence="1">
    <location>
        <begin position="1"/>
        <end position="27"/>
    </location>
</feature>
<proteinExistence type="predicted"/>
<dbReference type="EMBL" id="RCMV01001035">
    <property type="protein sequence ID" value="KAG3210827.1"/>
    <property type="molecule type" value="Genomic_DNA"/>
</dbReference>
<dbReference type="EMBL" id="RCML01000993">
    <property type="protein sequence ID" value="KAG2966685.1"/>
    <property type="molecule type" value="Genomic_DNA"/>
</dbReference>
<dbReference type="Proteomes" id="UP000760860">
    <property type="component" value="Unassembled WGS sequence"/>
</dbReference>
<evidence type="ECO:0000313" key="2">
    <source>
        <dbReference type="EMBL" id="KAG2966685.1"/>
    </source>
</evidence>
<protein>
    <submittedName>
        <fullName evidence="2">Uncharacterized protein</fullName>
    </submittedName>
</protein>
<dbReference type="AlphaFoldDB" id="A0A8T1FBE1"/>
<comment type="caution">
    <text evidence="2">The sequence shown here is derived from an EMBL/GenBank/DDBJ whole genome shotgun (WGS) entry which is preliminary data.</text>
</comment>
<evidence type="ECO:0000313" key="4">
    <source>
        <dbReference type="Proteomes" id="UP000697107"/>
    </source>
</evidence>
<name>A0A8T1FBE1_9STRA</name>
<organism evidence="2 4">
    <name type="scientific">Phytophthora cactorum</name>
    <dbReference type="NCBI Taxonomy" id="29920"/>
    <lineage>
        <taxon>Eukaryota</taxon>
        <taxon>Sar</taxon>
        <taxon>Stramenopiles</taxon>
        <taxon>Oomycota</taxon>
        <taxon>Peronosporomycetes</taxon>
        <taxon>Peronosporales</taxon>
        <taxon>Peronosporaceae</taxon>
        <taxon>Phytophthora</taxon>
    </lineage>
</organism>
<feature type="non-terminal residue" evidence="2">
    <location>
        <position position="1"/>
    </location>
</feature>
<accession>A0A8T1FBE1</accession>
<reference evidence="2" key="1">
    <citation type="submission" date="2018-10" db="EMBL/GenBank/DDBJ databases">
        <title>Effector identification in a new, highly contiguous assembly of the strawberry crown rot pathogen Phytophthora cactorum.</title>
        <authorList>
            <person name="Armitage A.D."/>
            <person name="Nellist C.F."/>
            <person name="Bates H."/>
            <person name="Vickerstaff R.J."/>
            <person name="Harrison R.J."/>
        </authorList>
    </citation>
    <scope>NUCLEOTIDE SEQUENCE</scope>
    <source>
        <strain evidence="2">P415</strain>
        <strain evidence="3">P421</strain>
    </source>
</reference>
<dbReference type="Proteomes" id="UP000697107">
    <property type="component" value="Unassembled WGS sequence"/>
</dbReference>
<feature type="region of interest" description="Disordered" evidence="1">
    <location>
        <begin position="1"/>
        <end position="36"/>
    </location>
</feature>
<evidence type="ECO:0000256" key="1">
    <source>
        <dbReference type="SAM" id="MobiDB-lite"/>
    </source>
</evidence>
<sequence>TSGASWFTSEGTPRSATLPSSNLTTITAPDASMGLT</sequence>
<evidence type="ECO:0000313" key="3">
    <source>
        <dbReference type="EMBL" id="KAG3210827.1"/>
    </source>
</evidence>
<gene>
    <name evidence="2" type="ORF">PC118_g19018</name>
    <name evidence="3" type="ORF">PC129_g18176</name>
</gene>